<dbReference type="SUPFAM" id="SSF52833">
    <property type="entry name" value="Thioredoxin-like"/>
    <property type="match status" value="1"/>
</dbReference>
<comment type="similarity">
    <text evidence="2">Belongs to the thioredoxin family. DsbA subfamily.</text>
</comment>
<evidence type="ECO:0000256" key="6">
    <source>
        <dbReference type="ARBA" id="ARBA00023284"/>
    </source>
</evidence>
<comment type="subcellular location">
    <subcellularLocation>
        <location evidence="1 7">Periplasm</location>
    </subcellularLocation>
</comment>
<dbReference type="PROSITE" id="PS00194">
    <property type="entry name" value="THIOREDOXIN_1"/>
    <property type="match status" value="1"/>
</dbReference>
<dbReference type="EMBL" id="AP027272">
    <property type="protein sequence ID" value="BDX06928.1"/>
    <property type="molecule type" value="Genomic_DNA"/>
</dbReference>
<dbReference type="PANTHER" id="PTHR35891">
    <property type="entry name" value="THIOL:DISULFIDE INTERCHANGE PROTEIN DSBA"/>
    <property type="match status" value="1"/>
</dbReference>
<name>A0AA48HW39_9ALTE</name>
<keyword evidence="5 7" id="KW-1015">Disulfide bond</keyword>
<feature type="signal peptide" evidence="9">
    <location>
        <begin position="1"/>
        <end position="19"/>
    </location>
</feature>
<dbReference type="PROSITE" id="PS51352">
    <property type="entry name" value="THIOREDOXIN_2"/>
    <property type="match status" value="1"/>
</dbReference>
<evidence type="ECO:0000256" key="1">
    <source>
        <dbReference type="ARBA" id="ARBA00004418"/>
    </source>
</evidence>
<evidence type="ECO:0000256" key="4">
    <source>
        <dbReference type="ARBA" id="ARBA00022764"/>
    </source>
</evidence>
<dbReference type="GO" id="GO:0015036">
    <property type="term" value="F:disulfide oxidoreductase activity"/>
    <property type="evidence" value="ECO:0007669"/>
    <property type="project" value="UniProtKB-ARBA"/>
</dbReference>
<evidence type="ECO:0000313" key="12">
    <source>
        <dbReference type="Proteomes" id="UP001333710"/>
    </source>
</evidence>
<accession>A0AA48HW39</accession>
<feature type="disulfide bond" description="Redox-active" evidence="8">
    <location>
        <begin position="49"/>
        <end position="52"/>
    </location>
</feature>
<proteinExistence type="inferred from homology"/>
<evidence type="ECO:0000256" key="7">
    <source>
        <dbReference type="PIRNR" id="PIRNR001488"/>
    </source>
</evidence>
<dbReference type="InterPro" id="IPR036249">
    <property type="entry name" value="Thioredoxin-like_sf"/>
</dbReference>
<dbReference type="InterPro" id="IPR001853">
    <property type="entry name" value="DSBA-like_thioredoxin_dom"/>
</dbReference>
<feature type="domain" description="Thioredoxin" evidence="10">
    <location>
        <begin position="6"/>
        <end position="167"/>
    </location>
</feature>
<evidence type="ECO:0000256" key="8">
    <source>
        <dbReference type="PIRSR" id="PIRSR001488-1"/>
    </source>
</evidence>
<feature type="chain" id="PRO_5041231646" description="Thiol:disulfide interchange protein" evidence="9">
    <location>
        <begin position="20"/>
        <end position="207"/>
    </location>
</feature>
<evidence type="ECO:0000256" key="2">
    <source>
        <dbReference type="ARBA" id="ARBA00005791"/>
    </source>
</evidence>
<evidence type="ECO:0000256" key="9">
    <source>
        <dbReference type="SAM" id="SignalP"/>
    </source>
</evidence>
<dbReference type="InterPro" id="IPR017937">
    <property type="entry name" value="Thioredoxin_CS"/>
</dbReference>
<sequence>MKSKLLVIFFALFSFSVFAAEFEEDTHYTVLENPLSNKKGVTEFFSFYCPHCFTQEPFMAEVAAALPDGMKFAKNHVDGMPGRDMAIEQALTKALIVAEMLKVKGEVVASVFRKIHVEESDFTSIADIKAIFVQHGADAAKFDKAMKSFSVAPKAKQMRSKTAELRKQGIGTVPTLVIHGKYVPEIRSIKSFEEYKSLVMFLVNKPL</sequence>
<dbReference type="Pfam" id="PF01323">
    <property type="entry name" value="DSBA"/>
    <property type="match status" value="1"/>
</dbReference>
<dbReference type="Gene3D" id="3.40.30.10">
    <property type="entry name" value="Glutaredoxin"/>
    <property type="match status" value="1"/>
</dbReference>
<dbReference type="PANTHER" id="PTHR35891:SF2">
    <property type="entry name" value="THIOL:DISULFIDE INTERCHANGE PROTEIN DSBA"/>
    <property type="match status" value="1"/>
</dbReference>
<evidence type="ECO:0000256" key="5">
    <source>
        <dbReference type="ARBA" id="ARBA00023157"/>
    </source>
</evidence>
<gene>
    <name evidence="11" type="primary">dsbA_1</name>
    <name evidence="11" type="ORF">MACH26_24490</name>
</gene>
<keyword evidence="6" id="KW-0676">Redox-active center</keyword>
<organism evidence="11 12">
    <name type="scientific">Planctobacterium marinum</name>
    <dbReference type="NCBI Taxonomy" id="1631968"/>
    <lineage>
        <taxon>Bacteria</taxon>
        <taxon>Pseudomonadati</taxon>
        <taxon>Pseudomonadota</taxon>
        <taxon>Gammaproteobacteria</taxon>
        <taxon>Alteromonadales</taxon>
        <taxon>Alteromonadaceae</taxon>
        <taxon>Planctobacterium</taxon>
    </lineage>
</organism>
<dbReference type="InterPro" id="IPR050824">
    <property type="entry name" value="Thiol_disulfide_DsbA"/>
</dbReference>
<dbReference type="Proteomes" id="UP001333710">
    <property type="component" value="Chromosome"/>
</dbReference>
<dbReference type="KEGG" id="pmaw:MACH26_24490"/>
<dbReference type="CDD" id="cd03019">
    <property type="entry name" value="DsbA_DsbA"/>
    <property type="match status" value="1"/>
</dbReference>
<evidence type="ECO:0000313" key="11">
    <source>
        <dbReference type="EMBL" id="BDX06928.1"/>
    </source>
</evidence>
<keyword evidence="3 9" id="KW-0732">Signal</keyword>
<protein>
    <recommendedName>
        <fullName evidence="7">Thiol:disulfide interchange protein</fullName>
    </recommendedName>
</protein>
<keyword evidence="4 7" id="KW-0574">Periplasm</keyword>
<evidence type="ECO:0000256" key="3">
    <source>
        <dbReference type="ARBA" id="ARBA00022729"/>
    </source>
</evidence>
<dbReference type="PIRSF" id="PIRSF001488">
    <property type="entry name" value="Tdi_protein"/>
    <property type="match status" value="1"/>
</dbReference>
<dbReference type="InterPro" id="IPR013766">
    <property type="entry name" value="Thioredoxin_domain"/>
</dbReference>
<dbReference type="AlphaFoldDB" id="A0AA48HW39"/>
<evidence type="ECO:0000259" key="10">
    <source>
        <dbReference type="PROSITE" id="PS51352"/>
    </source>
</evidence>
<keyword evidence="12" id="KW-1185">Reference proteome</keyword>
<dbReference type="RefSeq" id="WP_338292923.1">
    <property type="nucleotide sequence ID" value="NZ_AP027272.1"/>
</dbReference>
<dbReference type="GO" id="GO:0042597">
    <property type="term" value="C:periplasmic space"/>
    <property type="evidence" value="ECO:0007669"/>
    <property type="project" value="UniProtKB-SubCell"/>
</dbReference>
<reference evidence="11" key="1">
    <citation type="submission" date="2023-01" db="EMBL/GenBank/DDBJ databases">
        <title>Complete genome sequence of Planctobacterium marinum strain Dej080120_11.</title>
        <authorList>
            <person name="Ueki S."/>
            <person name="Maruyama F."/>
        </authorList>
    </citation>
    <scope>NUCLEOTIDE SEQUENCE</scope>
    <source>
        <strain evidence="11">Dej080120_11</strain>
    </source>
</reference>
<dbReference type="InterPro" id="IPR023205">
    <property type="entry name" value="DsbA/DsbL"/>
</dbReference>